<reference evidence="1 2" key="1">
    <citation type="journal article" date="2016" name="DNA Res.">
        <title>The draft genome of MD-2 pineapple using hybrid error correction of long reads.</title>
        <authorList>
            <person name="Redwan R.M."/>
            <person name="Saidin A."/>
            <person name="Kumar S.V."/>
        </authorList>
    </citation>
    <scope>NUCLEOTIDE SEQUENCE [LARGE SCALE GENOMIC DNA]</scope>
    <source>
        <strain evidence="2">cv. MD2</strain>
        <tissue evidence="1">Leaf</tissue>
    </source>
</reference>
<dbReference type="EMBL" id="LSRQ01003076">
    <property type="protein sequence ID" value="OAY72526.1"/>
    <property type="molecule type" value="Genomic_DNA"/>
</dbReference>
<evidence type="ECO:0000313" key="1">
    <source>
        <dbReference type="EMBL" id="OAY72526.1"/>
    </source>
</evidence>
<dbReference type="PANTHER" id="PTHR36803">
    <property type="entry name" value="PROTEIN CHLORORESPIRATORY REDUCTION 7, CHLOROPLASTIC"/>
    <property type="match status" value="1"/>
</dbReference>
<dbReference type="PANTHER" id="PTHR36803:SF1">
    <property type="entry name" value="PROTEIN CHLORORESPIRATORY REDUCTION 7, CHLOROPLASTIC"/>
    <property type="match status" value="1"/>
</dbReference>
<comment type="caution">
    <text evidence="1">The sequence shown here is derived from an EMBL/GenBank/DDBJ whole genome shotgun (WGS) entry which is preliminary data.</text>
</comment>
<gene>
    <name evidence="1" type="ORF">ACMD2_10925</name>
</gene>
<dbReference type="InterPro" id="IPR038150">
    <property type="entry name" value="CRR7-like_sf"/>
</dbReference>
<dbReference type="GO" id="GO:0009570">
    <property type="term" value="C:chloroplast stroma"/>
    <property type="evidence" value="ECO:0007669"/>
    <property type="project" value="TreeGrafter"/>
</dbReference>
<dbReference type="STRING" id="4615.A0A199V6L0"/>
<name>A0A199V6L0_ANACO</name>
<dbReference type="Gene3D" id="3.90.940.40">
    <property type="entry name" value="Protein CHLORORESPIRATORY REDUCTION 7"/>
    <property type="match status" value="1"/>
</dbReference>
<dbReference type="AlphaFoldDB" id="A0A199V6L0"/>
<dbReference type="Proteomes" id="UP000092600">
    <property type="component" value="Unassembled WGS sequence"/>
</dbReference>
<protein>
    <submittedName>
        <fullName evidence="1">Protein CHLORORESPIRATORY REDUCTION 7, chloroplastic</fullName>
    </submittedName>
</protein>
<sequence>MEGFVSKGYSCAGVPCFDGKQFPKICWPTSYFMRKPLSTASIAWSNAFLEPQSVLNKHHVKVYAVRRRRAYMQSDTYVLLEPGRGEEFVSEDELRIRLKGWLENWPGNVLPPDLARFGTIDDAVSHLVRSVCELEIDGEIIEISCKLGYMSNTNRLVKCMNKLTSLLTRMIQSLTPRKKEKRKANVKSKKYL</sequence>
<dbReference type="InterPro" id="IPR021954">
    <property type="entry name" value="CRR7"/>
</dbReference>
<evidence type="ECO:0000313" key="2">
    <source>
        <dbReference type="Proteomes" id="UP000092600"/>
    </source>
</evidence>
<dbReference type="Pfam" id="PF12095">
    <property type="entry name" value="CRR7"/>
    <property type="match status" value="1"/>
</dbReference>
<organism evidence="1 2">
    <name type="scientific">Ananas comosus</name>
    <name type="common">Pineapple</name>
    <name type="synonym">Ananas ananas</name>
    <dbReference type="NCBI Taxonomy" id="4615"/>
    <lineage>
        <taxon>Eukaryota</taxon>
        <taxon>Viridiplantae</taxon>
        <taxon>Streptophyta</taxon>
        <taxon>Embryophyta</taxon>
        <taxon>Tracheophyta</taxon>
        <taxon>Spermatophyta</taxon>
        <taxon>Magnoliopsida</taxon>
        <taxon>Liliopsida</taxon>
        <taxon>Poales</taxon>
        <taxon>Bromeliaceae</taxon>
        <taxon>Bromelioideae</taxon>
        <taxon>Ananas</taxon>
    </lineage>
</organism>
<accession>A0A199V6L0</accession>
<proteinExistence type="predicted"/>